<proteinExistence type="predicted"/>
<dbReference type="InterPro" id="IPR021130">
    <property type="entry name" value="PRib-ATP_PPHydrolase-like"/>
</dbReference>
<dbReference type="Proteomes" id="UP000223047">
    <property type="component" value="Segment"/>
</dbReference>
<dbReference type="EMBL" id="KX241618">
    <property type="protein sequence ID" value="ANT45287.1"/>
    <property type="molecule type" value="Genomic_DNA"/>
</dbReference>
<evidence type="ECO:0000313" key="1">
    <source>
        <dbReference type="EMBL" id="ANT45287.1"/>
    </source>
</evidence>
<organism evidence="1 2">
    <name type="scientific">Xanthomonas phage Xoo-sp2</name>
    <dbReference type="NCBI Taxonomy" id="1852622"/>
    <lineage>
        <taxon>Viruses</taxon>
        <taxon>Duplodnaviria</taxon>
        <taxon>Heunggongvirae</taxon>
        <taxon>Uroviricota</taxon>
        <taxon>Caudoviricetes</taxon>
        <taxon>Mesyanzhinovviridae</taxon>
        <taxon>Bradleyvirinae</taxon>
        <taxon>Xooduovirus</taxon>
        <taxon>Xooduovirus Xoosp2</taxon>
    </lineage>
</organism>
<dbReference type="Gene3D" id="1.10.3420.10">
    <property type="entry name" value="putative ntp pyrophosphohydrolase like domain"/>
    <property type="match status" value="1"/>
</dbReference>
<dbReference type="Pfam" id="PF01503">
    <property type="entry name" value="PRA-PH"/>
    <property type="match status" value="1"/>
</dbReference>
<keyword evidence="1" id="KW-0378">Hydrolase</keyword>
<dbReference type="GO" id="GO:0016787">
    <property type="term" value="F:hydrolase activity"/>
    <property type="evidence" value="ECO:0007669"/>
    <property type="project" value="UniProtKB-KW"/>
</dbReference>
<reference evidence="1 2" key="1">
    <citation type="submission" date="2016-05" db="EMBL/GenBank/DDBJ databases">
        <title>A Novel Xanthomonas Oryzae pv. Oryzae Phage Xoo-sp2 as Possible Biocontrol Agent in Plant.</title>
        <authorList>
            <person name="Dong Z."/>
            <person name="Liu J."/>
            <person name="Peng D."/>
        </authorList>
    </citation>
    <scope>NUCLEOTIDE SEQUENCE [LARGE SCALE GENOMIC DNA]</scope>
</reference>
<dbReference type="InterPro" id="IPR023292">
    <property type="entry name" value="NTP_PyroPHydrolase-like_dom_sf"/>
</dbReference>
<gene>
    <name evidence="1" type="ORF">Xoosp2_65</name>
</gene>
<name>A0A1X9IAQ0_9CAUD</name>
<evidence type="ECO:0000313" key="2">
    <source>
        <dbReference type="Proteomes" id="UP000223047"/>
    </source>
</evidence>
<sequence>MEEIETLSTNEAFAAALVARMLGKVEQFNADVVGLPIPPTPTMLSDKRCEWADAALKEELAEFNQACSDGDILEAADALVDLAYFALGRLVEMGVPAQAVFDGVQRANMAKRKGELSKRPGSLGHDAVKPEGWTPPDHSWVLGFSLLDVTELERLRQAESEREAISPVWLELQQLRESKGRDYNDVPGGRDAYFPFGHFSYAHMLHTKNLRLQSLLSAMQKGRPVNHEGLYDTVRDLVNYGTYYCEAIRDGRLADVAGGES</sequence>
<accession>A0A1X9IAQ0</accession>
<keyword evidence="2" id="KW-1185">Reference proteome</keyword>
<protein>
    <submittedName>
        <fullName evidence="1">HAD superfamily hydrolase</fullName>
    </submittedName>
</protein>